<accession>A0A811UHH6</accession>
<organism evidence="1 2">
    <name type="scientific">Ceratitis capitata</name>
    <name type="common">Mediterranean fruit fly</name>
    <name type="synonym">Tephritis capitata</name>
    <dbReference type="NCBI Taxonomy" id="7213"/>
    <lineage>
        <taxon>Eukaryota</taxon>
        <taxon>Metazoa</taxon>
        <taxon>Ecdysozoa</taxon>
        <taxon>Arthropoda</taxon>
        <taxon>Hexapoda</taxon>
        <taxon>Insecta</taxon>
        <taxon>Pterygota</taxon>
        <taxon>Neoptera</taxon>
        <taxon>Endopterygota</taxon>
        <taxon>Diptera</taxon>
        <taxon>Brachycera</taxon>
        <taxon>Muscomorpha</taxon>
        <taxon>Tephritoidea</taxon>
        <taxon>Tephritidae</taxon>
        <taxon>Ceratitis</taxon>
        <taxon>Ceratitis</taxon>
    </lineage>
</organism>
<comment type="caution">
    <text evidence="1">The sequence shown here is derived from an EMBL/GenBank/DDBJ whole genome shotgun (WGS) entry which is preliminary data.</text>
</comment>
<dbReference type="Proteomes" id="UP000606786">
    <property type="component" value="Unassembled WGS sequence"/>
</dbReference>
<evidence type="ECO:0000313" key="2">
    <source>
        <dbReference type="Proteomes" id="UP000606786"/>
    </source>
</evidence>
<gene>
    <name evidence="1" type="ORF">CCAP1982_LOCUS6751</name>
</gene>
<evidence type="ECO:0000313" key="1">
    <source>
        <dbReference type="EMBL" id="CAD6998140.1"/>
    </source>
</evidence>
<protein>
    <submittedName>
        <fullName evidence="1">(Mediterranean fruit fly) hypothetical protein</fullName>
    </submittedName>
</protein>
<reference evidence="1" key="1">
    <citation type="submission" date="2020-11" db="EMBL/GenBank/DDBJ databases">
        <authorList>
            <person name="Whitehead M."/>
        </authorList>
    </citation>
    <scope>NUCLEOTIDE SEQUENCE</scope>
    <source>
        <strain evidence="1">EGII</strain>
    </source>
</reference>
<proteinExistence type="predicted"/>
<dbReference type="EMBL" id="CAJHJT010000012">
    <property type="protein sequence ID" value="CAD6998140.1"/>
    <property type="molecule type" value="Genomic_DNA"/>
</dbReference>
<name>A0A811UHH6_CERCA</name>
<keyword evidence="2" id="KW-1185">Reference proteome</keyword>
<sequence>MSMTTTIQAMAALDKWLEQTHDPKRAKELTKRIELSWQLRADGTLERMTGWINLPTSLLTGLVTTRHKARQTCEVTPGEHGEGLVASYKRLCWKSRDDEEDGTLLPRYTSPPDETINISIRQGAVSQTAMPGQAALSSQKRGKTAATTPVIPITPTALTVEHWSMHEREKILQIIISKYGKNENSGCNGNYASNQLVGELQFWSALKTPATFDERQFLHCLPVASEIANIMSPTLPTAKRK</sequence>
<dbReference type="AlphaFoldDB" id="A0A811UHH6"/>